<protein>
    <submittedName>
        <fullName evidence="1">Uncharacterized protein</fullName>
    </submittedName>
</protein>
<accession>A0A080LTZ5</accession>
<sequence length="69" mass="7489">MGQVFGHCTRAVAQLGKHLFGSSNGITRQVVDQFDDGVTLGRHMLDHDLVFDYGFPSHPAVELHPANSG</sequence>
<evidence type="ECO:0000313" key="1">
    <source>
        <dbReference type="EMBL" id="KFB71958.1"/>
    </source>
</evidence>
<dbReference type="EMBL" id="JDVG02000462">
    <property type="protein sequence ID" value="KFB71958.1"/>
    <property type="molecule type" value="Genomic_DNA"/>
</dbReference>
<name>A0A080LTZ5_9PROT</name>
<gene>
    <name evidence="1" type="ORF">AW09_002878</name>
</gene>
<evidence type="ECO:0000313" key="2">
    <source>
        <dbReference type="Proteomes" id="UP000020077"/>
    </source>
</evidence>
<organism evidence="1 2">
    <name type="scientific">Candidatus Accumulibacter phosphatis</name>
    <dbReference type="NCBI Taxonomy" id="327160"/>
    <lineage>
        <taxon>Bacteria</taxon>
        <taxon>Pseudomonadati</taxon>
        <taxon>Pseudomonadota</taxon>
        <taxon>Betaproteobacteria</taxon>
        <taxon>Candidatus Accumulibacter</taxon>
    </lineage>
</organism>
<dbReference type="Proteomes" id="UP000020077">
    <property type="component" value="Unassembled WGS sequence"/>
</dbReference>
<dbReference type="AlphaFoldDB" id="A0A080LTZ5"/>
<proteinExistence type="predicted"/>
<comment type="caution">
    <text evidence="1">The sequence shown here is derived from an EMBL/GenBank/DDBJ whole genome shotgun (WGS) entry which is preliminary data.</text>
</comment>
<reference evidence="1 2" key="1">
    <citation type="submission" date="2014-02" db="EMBL/GenBank/DDBJ databases">
        <title>Expanding our view of genomic diversity in Candidatus Accumulibacter clades.</title>
        <authorList>
            <person name="Skennerton C.T."/>
            <person name="Barr J.J."/>
            <person name="Slater F.R."/>
            <person name="Bond P.L."/>
            <person name="Tyson G.W."/>
        </authorList>
    </citation>
    <scope>NUCLEOTIDE SEQUENCE [LARGE SCALE GENOMIC DNA]</scope>
    <source>
        <strain evidence="2">BA-91</strain>
    </source>
</reference>